<reference evidence="1" key="1">
    <citation type="submission" date="2021-08" db="EMBL/GenBank/DDBJ databases">
        <title>The first chromosome-level gecko genome reveals the dynamic sex chromosomes of Neotropical dwarf geckos (Sphaerodactylidae: Sphaerodactylus).</title>
        <authorList>
            <person name="Pinto B.J."/>
            <person name="Keating S.E."/>
            <person name="Gamble T."/>
        </authorList>
    </citation>
    <scope>NUCLEOTIDE SEQUENCE</scope>
    <source>
        <strain evidence="1">TG3544</strain>
    </source>
</reference>
<dbReference type="EMBL" id="CM037618">
    <property type="protein sequence ID" value="KAH8000214.1"/>
    <property type="molecule type" value="Genomic_DNA"/>
</dbReference>
<keyword evidence="2" id="KW-1185">Reference proteome</keyword>
<proteinExistence type="predicted"/>
<gene>
    <name evidence="1" type="ORF">K3G42_023334</name>
</gene>
<dbReference type="Proteomes" id="UP000827872">
    <property type="component" value="Linkage Group LG05"/>
</dbReference>
<comment type="caution">
    <text evidence="1">The sequence shown here is derived from an EMBL/GenBank/DDBJ whole genome shotgun (WGS) entry which is preliminary data.</text>
</comment>
<protein>
    <submittedName>
        <fullName evidence="1">Uncharacterized protein</fullName>
    </submittedName>
</protein>
<accession>A0ACB8F5Q2</accession>
<organism evidence="1 2">
    <name type="scientific">Sphaerodactylus townsendi</name>
    <dbReference type="NCBI Taxonomy" id="933632"/>
    <lineage>
        <taxon>Eukaryota</taxon>
        <taxon>Metazoa</taxon>
        <taxon>Chordata</taxon>
        <taxon>Craniata</taxon>
        <taxon>Vertebrata</taxon>
        <taxon>Euteleostomi</taxon>
        <taxon>Lepidosauria</taxon>
        <taxon>Squamata</taxon>
        <taxon>Bifurcata</taxon>
        <taxon>Gekkota</taxon>
        <taxon>Sphaerodactylidae</taxon>
        <taxon>Sphaerodactylus</taxon>
    </lineage>
</organism>
<evidence type="ECO:0000313" key="1">
    <source>
        <dbReference type="EMBL" id="KAH8000214.1"/>
    </source>
</evidence>
<name>A0ACB8F5Q2_9SAUR</name>
<sequence>MNCMNKNHGCAHICRETPKGGIACECRPGFELTKNQRDCKLTCNYGNGGCQHTCDDTDQGPKCGCHVKFVLHSDGKTCIDRCVKNEKSGLVKKLAISVQRQATMLSVGL</sequence>
<evidence type="ECO:0000313" key="2">
    <source>
        <dbReference type="Proteomes" id="UP000827872"/>
    </source>
</evidence>